<protein>
    <recommendedName>
        <fullName evidence="1">PRISE-like Rossmann-fold domain-containing protein</fullName>
    </recommendedName>
</protein>
<comment type="caution">
    <text evidence="2">The sequence shown here is derived from an EMBL/GenBank/DDBJ whole genome shotgun (WGS) entry which is preliminary data.</text>
</comment>
<dbReference type="InterPro" id="IPR055222">
    <property type="entry name" value="PRISE-like_Rossmann-fold"/>
</dbReference>
<evidence type="ECO:0000313" key="3">
    <source>
        <dbReference type="Proteomes" id="UP001220256"/>
    </source>
</evidence>
<dbReference type="EMBL" id="JAPVEB010000003">
    <property type="protein sequence ID" value="KAJ5271023.1"/>
    <property type="molecule type" value="Genomic_DNA"/>
</dbReference>
<name>A0ABQ8WLW8_PENCH</name>
<dbReference type="Proteomes" id="UP001220256">
    <property type="component" value="Unassembled WGS sequence"/>
</dbReference>
<dbReference type="SUPFAM" id="SSF51735">
    <property type="entry name" value="NAD(P)-binding Rossmann-fold domains"/>
    <property type="match status" value="1"/>
</dbReference>
<evidence type="ECO:0000313" key="2">
    <source>
        <dbReference type="EMBL" id="KAJ5271023.1"/>
    </source>
</evidence>
<dbReference type="Pfam" id="PF22917">
    <property type="entry name" value="PRISE"/>
    <property type="match status" value="1"/>
</dbReference>
<dbReference type="InterPro" id="IPR036291">
    <property type="entry name" value="NAD(P)-bd_dom_sf"/>
</dbReference>
<proteinExistence type="predicted"/>
<organism evidence="2 3">
    <name type="scientific">Penicillium chrysogenum</name>
    <name type="common">Penicillium notatum</name>
    <dbReference type="NCBI Taxonomy" id="5076"/>
    <lineage>
        <taxon>Eukaryota</taxon>
        <taxon>Fungi</taxon>
        <taxon>Dikarya</taxon>
        <taxon>Ascomycota</taxon>
        <taxon>Pezizomycotina</taxon>
        <taxon>Eurotiomycetes</taxon>
        <taxon>Eurotiomycetidae</taxon>
        <taxon>Eurotiales</taxon>
        <taxon>Aspergillaceae</taxon>
        <taxon>Penicillium</taxon>
        <taxon>Penicillium chrysogenum species complex</taxon>
    </lineage>
</organism>
<accession>A0ABQ8WLW8</accession>
<gene>
    <name evidence="2" type="ORF">N7505_006781</name>
</gene>
<feature type="domain" description="PRISE-like Rossmann-fold" evidence="1">
    <location>
        <begin position="8"/>
        <end position="262"/>
    </location>
</feature>
<keyword evidence="3" id="KW-1185">Reference proteome</keyword>
<dbReference type="PANTHER" id="PTHR32487:SF8">
    <property type="entry name" value="NAD-DEPENDENT EPIMERASE_DEHYDRATASE DOMAIN-CONTAINING PROTEIN"/>
    <property type="match status" value="1"/>
</dbReference>
<reference evidence="2 3" key="1">
    <citation type="journal article" date="2023" name="IMA Fungus">
        <title>Comparative genomic study of the Penicillium genus elucidates a diverse pangenome and 15 lateral gene transfer events.</title>
        <authorList>
            <person name="Petersen C."/>
            <person name="Sorensen T."/>
            <person name="Nielsen M.R."/>
            <person name="Sondergaard T.E."/>
            <person name="Sorensen J.L."/>
            <person name="Fitzpatrick D.A."/>
            <person name="Frisvad J.C."/>
            <person name="Nielsen K.L."/>
        </authorList>
    </citation>
    <scope>NUCLEOTIDE SEQUENCE [LARGE SCALE GENOMIC DNA]</scope>
    <source>
        <strain evidence="2 3">IBT 3361</strain>
    </source>
</reference>
<evidence type="ECO:0000259" key="1">
    <source>
        <dbReference type="Pfam" id="PF22917"/>
    </source>
</evidence>
<dbReference type="Gene3D" id="3.40.50.720">
    <property type="entry name" value="NAD(P)-binding Rossmann-like Domain"/>
    <property type="match status" value="1"/>
</dbReference>
<sequence>MADSKNVALVFGASGISGWAVTKCALSYPTPTTFDRVIGLTNRPMPLEKSGLPHDPRLELHCGVNLRGSLDEVLCQLQEKVPNLEHVTHVYYLAYSNATAYSIDVMAIRDINEGMTYNAVHAVDRLCKNMKFFVLQTGTNNYGVAVFRFQEHIEINPPLREDNPRIPSPWGDEIFYYAQVDIIKEANKGKTWKWCEVRPDQIIGHVPTPTSMTYVEPLALYLALYRHVNGLGASVVFPGSYPNYTHTFTASSQDIIARSELYLDEGPSPEDKDWKDIDKWWFAHQDDYKKMCKKYGLRPREIPEATWTFLSVGLSFLCRNRELSLDKIRSVGFTEEYPVAYGYFQVFERLTQEKIIHTKENLYSYSVAEKGNLGMSR</sequence>
<dbReference type="PANTHER" id="PTHR32487">
    <property type="entry name" value="3-OXO-DELTA(4,5)-STEROID 5-BETA-REDUCTASE"/>
    <property type="match status" value="1"/>
</dbReference>